<dbReference type="PROSITE" id="PS00498">
    <property type="entry name" value="TYROSINASE_2"/>
    <property type="match status" value="1"/>
</dbReference>
<dbReference type="PRINTS" id="PR00092">
    <property type="entry name" value="TYROSINASE"/>
</dbReference>
<comment type="cofactor">
    <cofactor evidence="1">
        <name>Cu(2+)</name>
        <dbReference type="ChEBI" id="CHEBI:29036"/>
    </cofactor>
</comment>
<dbReference type="FunFam" id="1.10.1280.10:FF:000007">
    <property type="entry name" value="Polyphenol oxidase, chloroplastic"/>
    <property type="match status" value="1"/>
</dbReference>
<evidence type="ECO:0000259" key="10">
    <source>
        <dbReference type="PROSITE" id="PS00498"/>
    </source>
</evidence>
<reference evidence="11" key="1">
    <citation type="journal article" date="2023" name="Science">
        <title>Elucidation of the pathway for biosynthesis of saponin adjuvants from the soapbark tree.</title>
        <authorList>
            <person name="Reed J."/>
            <person name="Orme A."/>
            <person name="El-Demerdash A."/>
            <person name="Owen C."/>
            <person name="Martin L.B.B."/>
            <person name="Misra R.C."/>
            <person name="Kikuchi S."/>
            <person name="Rejzek M."/>
            <person name="Martin A.C."/>
            <person name="Harkess A."/>
            <person name="Leebens-Mack J."/>
            <person name="Louveau T."/>
            <person name="Stephenson M.J."/>
            <person name="Osbourn A."/>
        </authorList>
    </citation>
    <scope>NUCLEOTIDE SEQUENCE</scope>
    <source>
        <strain evidence="11">S10</strain>
    </source>
</reference>
<dbReference type="Proteomes" id="UP001163823">
    <property type="component" value="Chromosome 13"/>
</dbReference>
<dbReference type="Gene3D" id="1.10.1280.10">
    <property type="entry name" value="Di-copper center containing domain from catechol oxidase"/>
    <property type="match status" value="1"/>
</dbReference>
<keyword evidence="8" id="KW-0793">Thylakoid</keyword>
<dbReference type="InterPro" id="IPR022740">
    <property type="entry name" value="Polyphenol_oxidase_C"/>
</dbReference>
<protein>
    <submittedName>
        <fullName evidence="11">Polyphenol oxidase</fullName>
    </submittedName>
</protein>
<keyword evidence="12" id="KW-1185">Reference proteome</keyword>
<dbReference type="Pfam" id="PF12142">
    <property type="entry name" value="PPO1_DWL"/>
    <property type="match status" value="1"/>
</dbReference>
<evidence type="ECO:0000256" key="2">
    <source>
        <dbReference type="ARBA" id="ARBA00004456"/>
    </source>
</evidence>
<dbReference type="KEGG" id="qsa:O6P43_031811"/>
<keyword evidence="5" id="KW-0883">Thioether bond</keyword>
<keyword evidence="9" id="KW-1015">Disulfide bond</keyword>
<keyword evidence="4" id="KW-0479">Metal-binding</keyword>
<dbReference type="GO" id="GO:0009543">
    <property type="term" value="C:chloroplast thylakoid lumen"/>
    <property type="evidence" value="ECO:0007669"/>
    <property type="project" value="UniProtKB-SubCell"/>
</dbReference>
<organism evidence="11 12">
    <name type="scientific">Quillaja saponaria</name>
    <name type="common">Soap bark tree</name>
    <dbReference type="NCBI Taxonomy" id="32244"/>
    <lineage>
        <taxon>Eukaryota</taxon>
        <taxon>Viridiplantae</taxon>
        <taxon>Streptophyta</taxon>
        <taxon>Embryophyta</taxon>
        <taxon>Tracheophyta</taxon>
        <taxon>Spermatophyta</taxon>
        <taxon>Magnoliopsida</taxon>
        <taxon>eudicotyledons</taxon>
        <taxon>Gunneridae</taxon>
        <taxon>Pentapetalae</taxon>
        <taxon>rosids</taxon>
        <taxon>fabids</taxon>
        <taxon>Fabales</taxon>
        <taxon>Quillajaceae</taxon>
        <taxon>Quillaja</taxon>
    </lineage>
</organism>
<evidence type="ECO:0000256" key="9">
    <source>
        <dbReference type="ARBA" id="ARBA00023157"/>
    </source>
</evidence>
<dbReference type="Pfam" id="PF00264">
    <property type="entry name" value="Tyrosinase"/>
    <property type="match status" value="1"/>
</dbReference>
<dbReference type="PANTHER" id="PTHR11474">
    <property type="entry name" value="TYROSINASE FAMILY MEMBER"/>
    <property type="match status" value="1"/>
</dbReference>
<keyword evidence="7" id="KW-0186">Copper</keyword>
<evidence type="ECO:0000256" key="7">
    <source>
        <dbReference type="ARBA" id="ARBA00023008"/>
    </source>
</evidence>
<gene>
    <name evidence="11" type="ORF">O6P43_031811</name>
</gene>
<evidence type="ECO:0000256" key="1">
    <source>
        <dbReference type="ARBA" id="ARBA00001973"/>
    </source>
</evidence>
<dbReference type="EMBL" id="JARAOO010000013">
    <property type="protein sequence ID" value="KAJ7946949.1"/>
    <property type="molecule type" value="Genomic_DNA"/>
</dbReference>
<proteinExistence type="inferred from homology"/>
<name>A0AAD7P9S4_QUISA</name>
<dbReference type="InterPro" id="IPR002227">
    <property type="entry name" value="Tyrosinase_Cu-bd"/>
</dbReference>
<evidence type="ECO:0000256" key="8">
    <source>
        <dbReference type="ARBA" id="ARBA00023078"/>
    </source>
</evidence>
<evidence type="ECO:0000313" key="12">
    <source>
        <dbReference type="Proteomes" id="UP001163823"/>
    </source>
</evidence>
<evidence type="ECO:0000256" key="6">
    <source>
        <dbReference type="ARBA" id="ARBA00023002"/>
    </source>
</evidence>
<dbReference type="GO" id="GO:0046872">
    <property type="term" value="F:metal ion binding"/>
    <property type="evidence" value="ECO:0007669"/>
    <property type="project" value="UniProtKB-KW"/>
</dbReference>
<evidence type="ECO:0000313" key="11">
    <source>
        <dbReference type="EMBL" id="KAJ7946949.1"/>
    </source>
</evidence>
<keyword evidence="6" id="KW-0560">Oxidoreductase</keyword>
<dbReference type="InterPro" id="IPR022739">
    <property type="entry name" value="Polyphenol_oxidase_cen"/>
</dbReference>
<dbReference type="AlphaFoldDB" id="A0AAD7P9S4"/>
<comment type="caution">
    <text evidence="11">The sequence shown here is derived from an EMBL/GenBank/DDBJ whole genome shotgun (WGS) entry which is preliminary data.</text>
</comment>
<dbReference type="SUPFAM" id="SSF48056">
    <property type="entry name" value="Di-copper centre-containing domain"/>
    <property type="match status" value="1"/>
</dbReference>
<sequence length="520" mass="59677">MATSSTILITPSFYPFFQRKTQKSKNKVIPLKASKNDQENPTPAAFKGKFDRRDLLLGSLGGICGATSATNFSNKNNFALAAPITTDINNCSLPTELPSGVNVPFNCCPPPNSKKILDFSLPASNSLLRVRPAAHLVDDEYVRKYSKAIELMKALHDDDPRSFLQQANVHCAYCEGSYKQDNYDNLQLQIHSSWLFFPWHRYYLYFYDKILASLIKDPTFALPFWNWDSPPGMQMPRIFLNEKSSLYNVYRNAKHQSPNVLIDLDYSGTDLDITNEQHISKNLIIMYRQMVSNAKTAKLFFGQPYRAGDEENPGAGSIENLPHNNVHEWSGDPTQPNNEDMGNFNSAARDPMFFSHHSNIDRMWTIWETLPGKNRKLYTDPDWLNASFLFYDENAQLVRVKIKDSLDNTKLGYKFQDVKIPWLNARPTPRRLKLEKKSYVTTFPKILETKFSVSVPRPRKSRSAKEKEDEEEILVVEGIEFEITMFLKFDVYDNDEVDSESGQECREFCVCTACTACTWE</sequence>
<evidence type="ECO:0000256" key="4">
    <source>
        <dbReference type="ARBA" id="ARBA00022723"/>
    </source>
</evidence>
<dbReference type="GO" id="GO:0004097">
    <property type="term" value="F:catechol oxidase activity"/>
    <property type="evidence" value="ECO:0007669"/>
    <property type="project" value="InterPro"/>
</dbReference>
<accession>A0AAD7P9S4</accession>
<feature type="domain" description="Tyrosinase copper-binding" evidence="10">
    <location>
        <begin position="350"/>
        <end position="361"/>
    </location>
</feature>
<dbReference type="InterPro" id="IPR008922">
    <property type="entry name" value="Di-copper_centre_dom_sf"/>
</dbReference>
<evidence type="ECO:0000256" key="5">
    <source>
        <dbReference type="ARBA" id="ARBA00022784"/>
    </source>
</evidence>
<dbReference type="PANTHER" id="PTHR11474:SF76">
    <property type="entry name" value="SHKT DOMAIN-CONTAINING PROTEIN"/>
    <property type="match status" value="1"/>
</dbReference>
<comment type="subcellular location">
    <subcellularLocation>
        <location evidence="2">Plastid</location>
        <location evidence="2">Chloroplast thylakoid lumen</location>
    </subcellularLocation>
</comment>
<dbReference type="Pfam" id="PF12143">
    <property type="entry name" value="PPO1_KFDV"/>
    <property type="match status" value="1"/>
</dbReference>
<comment type="similarity">
    <text evidence="3">Belongs to the tyrosinase family.</text>
</comment>
<dbReference type="InterPro" id="IPR050316">
    <property type="entry name" value="Tyrosinase/Hemocyanin"/>
</dbReference>
<evidence type="ECO:0000256" key="3">
    <source>
        <dbReference type="ARBA" id="ARBA00009928"/>
    </source>
</evidence>